<gene>
    <name evidence="1" type="ORF">GCM10022287_07000</name>
</gene>
<proteinExistence type="predicted"/>
<dbReference type="EMBL" id="BAABBW010000001">
    <property type="protein sequence ID" value="GAA4169925.1"/>
    <property type="molecule type" value="Genomic_DNA"/>
</dbReference>
<name>A0ABP7ZTG9_9MICO</name>
<reference evidence="2" key="1">
    <citation type="journal article" date="2019" name="Int. J. Syst. Evol. Microbiol.">
        <title>The Global Catalogue of Microorganisms (GCM) 10K type strain sequencing project: providing services to taxonomists for standard genome sequencing and annotation.</title>
        <authorList>
            <consortium name="The Broad Institute Genomics Platform"/>
            <consortium name="The Broad Institute Genome Sequencing Center for Infectious Disease"/>
            <person name="Wu L."/>
            <person name="Ma J."/>
        </authorList>
    </citation>
    <scope>NUCLEOTIDE SEQUENCE [LARGE SCALE GENOMIC DNA]</scope>
    <source>
        <strain evidence="2">JCM 17591</strain>
    </source>
</reference>
<organism evidence="1 2">
    <name type="scientific">Gryllotalpicola koreensis</name>
    <dbReference type="NCBI Taxonomy" id="993086"/>
    <lineage>
        <taxon>Bacteria</taxon>
        <taxon>Bacillati</taxon>
        <taxon>Actinomycetota</taxon>
        <taxon>Actinomycetes</taxon>
        <taxon>Micrococcales</taxon>
        <taxon>Microbacteriaceae</taxon>
        <taxon>Gryllotalpicola</taxon>
    </lineage>
</organism>
<dbReference type="Proteomes" id="UP001501079">
    <property type="component" value="Unassembled WGS sequence"/>
</dbReference>
<evidence type="ECO:0000313" key="2">
    <source>
        <dbReference type="Proteomes" id="UP001501079"/>
    </source>
</evidence>
<comment type="caution">
    <text evidence="1">The sequence shown here is derived from an EMBL/GenBank/DDBJ whole genome shotgun (WGS) entry which is preliminary data.</text>
</comment>
<evidence type="ECO:0000313" key="1">
    <source>
        <dbReference type="EMBL" id="GAA4169925.1"/>
    </source>
</evidence>
<accession>A0ABP7ZTG9</accession>
<dbReference type="RefSeq" id="WP_344751885.1">
    <property type="nucleotide sequence ID" value="NZ_BAABBW010000001.1"/>
</dbReference>
<sequence>MSHNTMTQAEEREYADWILELRQQANYTKQKNANEHWHKIAERLANAFGAGDPDSTH</sequence>
<protein>
    <recommendedName>
        <fullName evidence="3">PH domain-containing protein</fullName>
    </recommendedName>
</protein>
<keyword evidence="2" id="KW-1185">Reference proteome</keyword>
<evidence type="ECO:0008006" key="3">
    <source>
        <dbReference type="Google" id="ProtNLM"/>
    </source>
</evidence>